<sequence>MAEIEANLYASIKVDDNEEFGKFFASEPQAIQESADAHDNASLVEMAHPNAEQLVKFFLTRDQARVRG</sequence>
<evidence type="ECO:0000313" key="1">
    <source>
        <dbReference type="EMBL" id="EMJ96366.1"/>
    </source>
</evidence>
<comment type="caution">
    <text evidence="1">The sequence shown here is derived from an EMBL/GenBank/DDBJ whole genome shotgun (WGS) entry which is preliminary data.</text>
</comment>
<gene>
    <name evidence="1" type="ORF">LEP1GSC194_3259</name>
</gene>
<proteinExistence type="predicted"/>
<dbReference type="EMBL" id="ANIK01000026">
    <property type="protein sequence ID" value="EMJ96366.1"/>
    <property type="molecule type" value="Genomic_DNA"/>
</dbReference>
<dbReference type="RefSeq" id="WP_020772681.1">
    <property type="nucleotide sequence ID" value="NZ_ANIK01000026.1"/>
</dbReference>
<evidence type="ECO:0000313" key="2">
    <source>
        <dbReference type="Proteomes" id="UP000011988"/>
    </source>
</evidence>
<protein>
    <submittedName>
        <fullName evidence="1">Uncharacterized protein</fullName>
    </submittedName>
</protein>
<reference evidence="1 2" key="1">
    <citation type="submission" date="2013-01" db="EMBL/GenBank/DDBJ databases">
        <authorList>
            <person name="Harkins D.M."/>
            <person name="Durkin A.S."/>
            <person name="Brinkac L.M."/>
            <person name="Haft D.H."/>
            <person name="Selengut J.D."/>
            <person name="Sanka R."/>
            <person name="DePew J."/>
            <person name="Purushe J."/>
            <person name="Galloway R.L."/>
            <person name="Vinetz J.M."/>
            <person name="Sutton G.G."/>
            <person name="Nierman W.C."/>
            <person name="Fouts D.E."/>
        </authorList>
    </citation>
    <scope>NUCLEOTIDE SEQUENCE [LARGE SCALE GENOMIC DNA]</scope>
    <source>
        <strain evidence="1 2">79601</strain>
    </source>
</reference>
<accession>M6D105</accession>
<dbReference type="Proteomes" id="UP000011988">
    <property type="component" value="Unassembled WGS sequence"/>
</dbReference>
<dbReference type="PATRIC" id="fig|1218565.3.peg.1210"/>
<organism evidence="1 2">
    <name type="scientific">Leptospira alstonii serovar Sichuan str. 79601</name>
    <dbReference type="NCBI Taxonomy" id="1218565"/>
    <lineage>
        <taxon>Bacteria</taxon>
        <taxon>Pseudomonadati</taxon>
        <taxon>Spirochaetota</taxon>
        <taxon>Spirochaetia</taxon>
        <taxon>Leptospirales</taxon>
        <taxon>Leptospiraceae</taxon>
        <taxon>Leptospira</taxon>
    </lineage>
</organism>
<dbReference type="AlphaFoldDB" id="M6D105"/>
<name>M6D105_9LEPT</name>